<comment type="cofactor">
    <cofactor evidence="1">
        <name>Zn(2+)</name>
        <dbReference type="ChEBI" id="CHEBI:29105"/>
    </cofactor>
</comment>
<reference evidence="16 17" key="1">
    <citation type="submission" date="2015-09" db="EMBL/GenBank/DDBJ databases">
        <title>Bacillus cereus food isolates.</title>
        <authorList>
            <person name="Boekhorst J."/>
        </authorList>
    </citation>
    <scope>NUCLEOTIDE SEQUENCE [LARGE SCALE GENOMIC DNA]</scope>
    <source>
        <strain evidence="16 17">B4088</strain>
    </source>
</reference>
<dbReference type="Gene3D" id="1.10.390.10">
    <property type="entry name" value="Neutral Protease Domain 2"/>
    <property type="match status" value="1"/>
</dbReference>
<name>A0A164P049_BACCE</name>
<dbReference type="PANTHER" id="PTHR33794:SF3">
    <property type="entry name" value="NEUTRAL PROTEASE B"/>
    <property type="match status" value="1"/>
</dbReference>
<dbReference type="InterPro" id="IPR011096">
    <property type="entry name" value="FTP_domain"/>
</dbReference>
<dbReference type="Pfam" id="PF01447">
    <property type="entry name" value="Peptidase_M4"/>
    <property type="match status" value="1"/>
</dbReference>
<dbReference type="Pfam" id="PF07504">
    <property type="entry name" value="FTP"/>
    <property type="match status" value="1"/>
</dbReference>
<dbReference type="PATRIC" id="fig|1396.535.peg.2045"/>
<dbReference type="NCBIfam" id="TIGR01167">
    <property type="entry name" value="LPXTG_anchor"/>
    <property type="match status" value="1"/>
</dbReference>
<evidence type="ECO:0000256" key="9">
    <source>
        <dbReference type="ARBA" id="ARBA00022833"/>
    </source>
</evidence>
<feature type="region of interest" description="Disordered" evidence="13">
    <location>
        <begin position="831"/>
        <end position="859"/>
    </location>
</feature>
<dbReference type="PRINTS" id="PR00730">
    <property type="entry name" value="THERMOLYSIN"/>
</dbReference>
<dbReference type="GO" id="GO:0006508">
    <property type="term" value="P:proteolysis"/>
    <property type="evidence" value="ECO:0007669"/>
    <property type="project" value="UniProtKB-KW"/>
</dbReference>
<dbReference type="Gene3D" id="3.10.450.490">
    <property type="match status" value="1"/>
</dbReference>
<accession>A0A164P049</accession>
<feature type="compositionally biased region" description="Low complexity" evidence="13">
    <location>
        <begin position="835"/>
        <end position="844"/>
    </location>
</feature>
<evidence type="ECO:0000256" key="14">
    <source>
        <dbReference type="SAM" id="Phobius"/>
    </source>
</evidence>
<proteinExistence type="inferred from homology"/>
<dbReference type="Gene3D" id="3.10.170.10">
    <property type="match status" value="1"/>
</dbReference>
<keyword evidence="11" id="KW-0482">Metalloprotease</keyword>
<evidence type="ECO:0000256" key="6">
    <source>
        <dbReference type="ARBA" id="ARBA00022723"/>
    </source>
</evidence>
<evidence type="ECO:0000256" key="10">
    <source>
        <dbReference type="ARBA" id="ARBA00022837"/>
    </source>
</evidence>
<evidence type="ECO:0000256" key="7">
    <source>
        <dbReference type="ARBA" id="ARBA00022729"/>
    </source>
</evidence>
<keyword evidence="14" id="KW-1133">Transmembrane helix</keyword>
<dbReference type="GO" id="GO:0005576">
    <property type="term" value="C:extracellular region"/>
    <property type="evidence" value="ECO:0007669"/>
    <property type="project" value="UniProtKB-SubCell"/>
</dbReference>
<dbReference type="Gene3D" id="2.60.40.10">
    <property type="entry name" value="Immunoglobulins"/>
    <property type="match status" value="3"/>
</dbReference>
<evidence type="ECO:0000256" key="13">
    <source>
        <dbReference type="SAM" id="MobiDB-lite"/>
    </source>
</evidence>
<keyword evidence="7" id="KW-0732">Signal</keyword>
<evidence type="ECO:0000256" key="4">
    <source>
        <dbReference type="ARBA" id="ARBA00022525"/>
    </source>
</evidence>
<keyword evidence="8" id="KW-0378">Hydrolase</keyword>
<dbReference type="GO" id="GO:0004222">
    <property type="term" value="F:metalloendopeptidase activity"/>
    <property type="evidence" value="ECO:0007669"/>
    <property type="project" value="InterPro"/>
</dbReference>
<evidence type="ECO:0000256" key="5">
    <source>
        <dbReference type="ARBA" id="ARBA00022670"/>
    </source>
</evidence>
<dbReference type="Pfam" id="PF02868">
    <property type="entry name" value="Peptidase_M4_C"/>
    <property type="match status" value="1"/>
</dbReference>
<dbReference type="InterPro" id="IPR032179">
    <property type="entry name" value="Cry22Aa_Ig-like"/>
</dbReference>
<comment type="caution">
    <text evidence="16">The sequence shown here is derived from an EMBL/GenBank/DDBJ whole genome shotgun (WGS) entry which is preliminary data.</text>
</comment>
<comment type="similarity">
    <text evidence="3">Belongs to the peptidase M4 family.</text>
</comment>
<dbReference type="GO" id="GO:0007156">
    <property type="term" value="P:homophilic cell adhesion via plasma membrane adhesion molecules"/>
    <property type="evidence" value="ECO:0007669"/>
    <property type="project" value="InterPro"/>
</dbReference>
<feature type="active site" evidence="12">
    <location>
        <position position="394"/>
    </location>
</feature>
<dbReference type="SUPFAM" id="SSF55486">
    <property type="entry name" value="Metalloproteases ('zincins'), catalytic domain"/>
    <property type="match status" value="1"/>
</dbReference>
<dbReference type="InterPro" id="IPR002126">
    <property type="entry name" value="Cadherin-like_dom"/>
</dbReference>
<dbReference type="InterPro" id="IPR013856">
    <property type="entry name" value="Peptidase_M4_domain"/>
</dbReference>
<dbReference type="InterPro" id="IPR001570">
    <property type="entry name" value="Peptidase_M4_C_domain"/>
</dbReference>
<keyword evidence="4" id="KW-0964">Secreted</keyword>
<dbReference type="InterPro" id="IPR027268">
    <property type="entry name" value="Peptidase_M4/M1_CTD_sf"/>
</dbReference>
<dbReference type="AlphaFoldDB" id="A0A164P049"/>
<dbReference type="CDD" id="cd09597">
    <property type="entry name" value="M4_TLP"/>
    <property type="match status" value="1"/>
</dbReference>
<protein>
    <submittedName>
        <fullName evidence="16">Bacillolysin</fullName>
    </submittedName>
</protein>
<dbReference type="PANTHER" id="PTHR33794">
    <property type="entry name" value="BACILLOLYSIN"/>
    <property type="match status" value="1"/>
</dbReference>
<comment type="subcellular location">
    <subcellularLocation>
        <location evidence="2">Secreted</location>
    </subcellularLocation>
</comment>
<feature type="active site" description="Proton donor" evidence="12">
    <location>
        <position position="484"/>
    </location>
</feature>
<evidence type="ECO:0000256" key="3">
    <source>
        <dbReference type="ARBA" id="ARBA00009388"/>
    </source>
</evidence>
<evidence type="ECO:0000313" key="16">
    <source>
        <dbReference type="EMBL" id="KZD66106.1"/>
    </source>
</evidence>
<evidence type="ECO:0000256" key="11">
    <source>
        <dbReference type="ARBA" id="ARBA00023049"/>
    </source>
</evidence>
<evidence type="ECO:0000256" key="8">
    <source>
        <dbReference type="ARBA" id="ARBA00022801"/>
    </source>
</evidence>
<feature type="transmembrane region" description="Helical" evidence="14">
    <location>
        <begin position="868"/>
        <end position="885"/>
    </location>
</feature>
<evidence type="ECO:0000256" key="1">
    <source>
        <dbReference type="ARBA" id="ARBA00001947"/>
    </source>
</evidence>
<dbReference type="RefSeq" id="WP_063261001.1">
    <property type="nucleotide sequence ID" value="NZ_LJKE01000044.1"/>
</dbReference>
<evidence type="ECO:0000256" key="12">
    <source>
        <dbReference type="PIRSR" id="PIRSR623612-1"/>
    </source>
</evidence>
<dbReference type="InterPro" id="IPR013783">
    <property type="entry name" value="Ig-like_fold"/>
</dbReference>
<dbReference type="EMBL" id="LJKE01000044">
    <property type="protein sequence ID" value="KZD66106.1"/>
    <property type="molecule type" value="Genomic_DNA"/>
</dbReference>
<evidence type="ECO:0000256" key="2">
    <source>
        <dbReference type="ARBA" id="ARBA00004613"/>
    </source>
</evidence>
<dbReference type="InterPro" id="IPR050728">
    <property type="entry name" value="Zinc_Metalloprotease_M4"/>
</dbReference>
<dbReference type="PROSITE" id="PS50268">
    <property type="entry name" value="CADHERIN_2"/>
    <property type="match status" value="1"/>
</dbReference>
<feature type="domain" description="Cadherin" evidence="15">
    <location>
        <begin position="627"/>
        <end position="752"/>
    </location>
</feature>
<keyword evidence="10" id="KW-0106">Calcium</keyword>
<dbReference type="GO" id="GO:0016020">
    <property type="term" value="C:membrane"/>
    <property type="evidence" value="ECO:0007669"/>
    <property type="project" value="InterPro"/>
</dbReference>
<organism evidence="16 17">
    <name type="scientific">Bacillus cereus</name>
    <dbReference type="NCBI Taxonomy" id="1396"/>
    <lineage>
        <taxon>Bacteria</taxon>
        <taxon>Bacillati</taxon>
        <taxon>Bacillota</taxon>
        <taxon>Bacilli</taxon>
        <taxon>Bacillales</taxon>
        <taxon>Bacillaceae</taxon>
        <taxon>Bacillus</taxon>
        <taxon>Bacillus cereus group</taxon>
    </lineage>
</organism>
<keyword evidence="14" id="KW-0812">Transmembrane</keyword>
<keyword evidence="14" id="KW-0472">Membrane</keyword>
<dbReference type="GO" id="GO:0005509">
    <property type="term" value="F:calcium ion binding"/>
    <property type="evidence" value="ECO:0007669"/>
    <property type="project" value="InterPro"/>
</dbReference>
<keyword evidence="6" id="KW-0479">Metal-binding</keyword>
<keyword evidence="5" id="KW-0645">Protease</keyword>
<evidence type="ECO:0000259" key="15">
    <source>
        <dbReference type="PROSITE" id="PS50268"/>
    </source>
</evidence>
<dbReference type="InterPro" id="IPR023612">
    <property type="entry name" value="Peptidase_M4"/>
</dbReference>
<gene>
    <name evidence="16" type="ORF">B4088_2509</name>
</gene>
<evidence type="ECO:0000313" key="17">
    <source>
        <dbReference type="Proteomes" id="UP000076482"/>
    </source>
</evidence>
<sequence>MKNKKEIAIVALTTGLALTTVIPYGVSYAEGKDQMQVEIQEDSFRTGELTQPSQKTPENVVKDALKEKTEHALSPKQVSGEKEVDYKVVQKRGAYDGTTLVRMQQIYEGKEVYGYQLTAHVDKKGIIKSVSGESAQNLTQEDLKNSTNLSKEDAKQFIYTKYGNDITFISEPEVKEVIFVNENNGQASNAYQVTFTAATPNYVSGTYLVNANYGDMLKNMVQESDLKISEEHVKSIEESKKSDVKSLTGTGKDDLGIIRTFGISEQSNGEYALADYTRGQGIETYDVNYRDITFENRYYPGILATSTSTIFNDPKAVSAHFLATKVYDFYKDKYKRNSFDNKGKKVVSVVHAWDSGETDDPKNWENAFSANISNVSMLIYGDPMVKAFDIAGHEFTHAVTSSESNLEFSGESGAINEALSDIMGTAIEKYINNGEFNWTIGEQTGSVLRNMKNPSAVKFINGLPYPDDYSKYSDLNGEDNEGVHFNSSIINKVAYLIAQGGTQDGVTVNGIGEDKMFDIFYYANTDELNMTSNFSELRIACLKVATNKYGANSIEVEAVQKAFDAAKIKGTVKENEKTAENQLPELTVPLTITLRVGDTFDPMSNVKAVDKEDGDLTNKVKYKGDVDTSKPGTYIVDYSVVDSQGGNTTATQTVIVEGNGEKLDLNPTLTVPTATTIHVGDSFDPMAKVLAIDKEDGDLTSKVKVNGEVNTSKAGTYVLTYIVKDSKGHEVTAKQTVTVKVRDEVKNEIPILKVPATTTITEGDKFDPMVGVLATDKEDGDVTSNVTYEGTVDTSKIGTFEIIYSVKDSVGNEVHTMQKVLVKDKDISKANGLTNNNSIPNNSNSDKKESTYKELPNTGASATNSTTMGIWMVIAGTVLTFVRKFRKL</sequence>
<keyword evidence="9" id="KW-0862">Zinc</keyword>
<dbReference type="Proteomes" id="UP000076482">
    <property type="component" value="Unassembled WGS sequence"/>
</dbReference>
<dbReference type="Pfam" id="PF16403">
    <property type="entry name" value="Bact_surface_Ig-like"/>
    <property type="match status" value="3"/>
</dbReference>